<dbReference type="OrthoDB" id="1172882at2"/>
<keyword evidence="1" id="KW-0472">Membrane</keyword>
<keyword evidence="1" id="KW-1133">Transmembrane helix</keyword>
<feature type="transmembrane region" description="Helical" evidence="1">
    <location>
        <begin position="31"/>
        <end position="49"/>
    </location>
</feature>
<accession>A0A2T1NNJ7</accession>
<evidence type="ECO:0000259" key="2">
    <source>
        <dbReference type="Pfam" id="PF07863"/>
    </source>
</evidence>
<evidence type="ECO:0000313" key="4">
    <source>
        <dbReference type="Proteomes" id="UP000238430"/>
    </source>
</evidence>
<protein>
    <recommendedName>
        <fullName evidence="2">Conjugative transposon TraJ C-terminal domain-containing protein</fullName>
    </recommendedName>
</protein>
<feature type="transmembrane region" description="Helical" evidence="1">
    <location>
        <begin position="61"/>
        <end position="84"/>
    </location>
</feature>
<reference evidence="3 4" key="1">
    <citation type="submission" date="2018-03" db="EMBL/GenBank/DDBJ databases">
        <title>Mesoflavibacter sp. HG37 and Mesoflavibacter sp. HG96 sp.nov., two marine bacteria isolated from seawater of Western Pacific Ocean.</title>
        <authorList>
            <person name="Cheng H."/>
            <person name="Wu Y.-H."/>
            <person name="Guo L.-L."/>
            <person name="Xu X.-W."/>
        </authorList>
    </citation>
    <scope>NUCLEOTIDE SEQUENCE [LARGE SCALE GENOMIC DNA]</scope>
    <source>
        <strain evidence="3 4">KCTC 42117</strain>
    </source>
</reference>
<feature type="transmembrane region" description="Helical" evidence="1">
    <location>
        <begin position="212"/>
        <end position="230"/>
    </location>
</feature>
<sequence length="276" mass="30633">MQDLGIREQVSDIVDSFIDNAFIESAVMMNIGRTFAGIGIVIITLKLFLDKEKRVDIFEALKWVPLVFLLLKYKSFVGAIYGFYTGLGEAFANNVYTWDNITEILNATAEDVNASWFIEDFIYVLILIINAISIVVFVAIKAMASIYLYVLIVFGPLNIGLSLIPALSGMWKAWLQKFMSVALWIPMLYLIDNFMLKITFELIIGLLEEGNLAKVLTSSAVILMNVFMYLKVPDLSNFVVQGMNVSTEKVRQKGKKAVGQAGKAATAARKAVTGGL</sequence>
<dbReference type="AlphaFoldDB" id="A0A2T1NNJ7"/>
<dbReference type="GO" id="GO:0030255">
    <property type="term" value="P:protein secretion by the type IV secretion system"/>
    <property type="evidence" value="ECO:0007669"/>
    <property type="project" value="InterPro"/>
</dbReference>
<organism evidence="3 4">
    <name type="scientific">Mesoflavibacter zeaxanthinifaciens subsp. sabulilitoris</name>
    <dbReference type="NCBI Taxonomy" id="1520893"/>
    <lineage>
        <taxon>Bacteria</taxon>
        <taxon>Pseudomonadati</taxon>
        <taxon>Bacteroidota</taxon>
        <taxon>Flavobacteriia</taxon>
        <taxon>Flavobacteriales</taxon>
        <taxon>Flavobacteriaceae</taxon>
        <taxon>Mesoflavibacter</taxon>
    </lineage>
</organism>
<dbReference type="InterPro" id="IPR012424">
    <property type="entry name" value="Conjugative_transposon_TraJ_C"/>
</dbReference>
<keyword evidence="4" id="KW-1185">Reference proteome</keyword>
<name>A0A2T1NNJ7_9FLAO</name>
<evidence type="ECO:0000313" key="3">
    <source>
        <dbReference type="EMBL" id="PSG94470.1"/>
    </source>
</evidence>
<dbReference type="Pfam" id="PF07863">
    <property type="entry name" value="CtnDOT_TraJ"/>
    <property type="match status" value="1"/>
</dbReference>
<dbReference type="EMBL" id="PXOT01000010">
    <property type="protein sequence ID" value="PSG94470.1"/>
    <property type="molecule type" value="Genomic_DNA"/>
</dbReference>
<comment type="caution">
    <text evidence="3">The sequence shown here is derived from an EMBL/GenBank/DDBJ whole genome shotgun (WGS) entry which is preliminary data.</text>
</comment>
<gene>
    <name evidence="3" type="ORF">C7H61_00625</name>
</gene>
<evidence type="ECO:0000256" key="1">
    <source>
        <dbReference type="SAM" id="Phobius"/>
    </source>
</evidence>
<feature type="transmembrane region" description="Helical" evidence="1">
    <location>
        <begin position="147"/>
        <end position="167"/>
    </location>
</feature>
<proteinExistence type="predicted"/>
<feature type="transmembrane region" description="Helical" evidence="1">
    <location>
        <begin position="121"/>
        <end position="140"/>
    </location>
</feature>
<feature type="domain" description="Conjugative transposon TraJ C-terminal" evidence="2">
    <location>
        <begin position="118"/>
        <end position="269"/>
    </location>
</feature>
<dbReference type="RefSeq" id="WP_106676209.1">
    <property type="nucleotide sequence ID" value="NZ_JACHWV010000010.1"/>
</dbReference>
<dbReference type="Proteomes" id="UP000238430">
    <property type="component" value="Unassembled WGS sequence"/>
</dbReference>
<dbReference type="GO" id="GO:0016020">
    <property type="term" value="C:membrane"/>
    <property type="evidence" value="ECO:0007669"/>
    <property type="project" value="UniProtKB-SubCell"/>
</dbReference>
<keyword evidence="1" id="KW-0812">Transmembrane</keyword>